<dbReference type="InterPro" id="IPR031915">
    <property type="entry name" value="Clr2_N"/>
</dbReference>
<proteinExistence type="predicted"/>
<evidence type="ECO:0000259" key="2">
    <source>
        <dbReference type="Pfam" id="PF16761"/>
    </source>
</evidence>
<feature type="region of interest" description="Disordered" evidence="1">
    <location>
        <begin position="172"/>
        <end position="215"/>
    </location>
</feature>
<keyword evidence="4" id="KW-1185">Reference proteome</keyword>
<dbReference type="Pfam" id="PF16761">
    <property type="entry name" value="Clr2_transil"/>
    <property type="match status" value="1"/>
</dbReference>
<dbReference type="EMBL" id="LAFY01000734">
    <property type="protein sequence ID" value="KJX96184.1"/>
    <property type="molecule type" value="Genomic_DNA"/>
</dbReference>
<reference evidence="3 4" key="1">
    <citation type="submission" date="2015-03" db="EMBL/GenBank/DDBJ databases">
        <title>RNA-seq based gene annotation and comparative genomics of four Zymoseptoria species reveal species-specific pathogenicity related genes and transposable element activity.</title>
        <authorList>
            <person name="Grandaubert J."/>
            <person name="Bhattacharyya A."/>
            <person name="Stukenbrock E.H."/>
        </authorList>
    </citation>
    <scope>NUCLEOTIDE SEQUENCE [LARGE SCALE GENOMIC DNA]</scope>
    <source>
        <strain evidence="3 4">Zb18110</strain>
    </source>
</reference>
<protein>
    <recommendedName>
        <fullName evidence="2">Cryptic loci regulator 2 N-terminal domain-containing protein</fullName>
    </recommendedName>
</protein>
<organism evidence="3 4">
    <name type="scientific">Zymoseptoria brevis</name>
    <dbReference type="NCBI Taxonomy" id="1047168"/>
    <lineage>
        <taxon>Eukaryota</taxon>
        <taxon>Fungi</taxon>
        <taxon>Dikarya</taxon>
        <taxon>Ascomycota</taxon>
        <taxon>Pezizomycotina</taxon>
        <taxon>Dothideomycetes</taxon>
        <taxon>Dothideomycetidae</taxon>
        <taxon>Mycosphaerellales</taxon>
        <taxon>Mycosphaerellaceae</taxon>
        <taxon>Zymoseptoria</taxon>
    </lineage>
</organism>
<dbReference type="STRING" id="1047168.A0A0F4GFI7"/>
<feature type="domain" description="Cryptic loci regulator 2 N-terminal" evidence="2">
    <location>
        <begin position="476"/>
        <end position="536"/>
    </location>
</feature>
<accession>A0A0F4GFI7</accession>
<sequence length="540" mass="59892">MSITLTNEDYDVWDEEQGVWHLSRRLRQSIERLSGQPMNPIFRPFPEYRPPITVHPLVIKNYLTHGLLRNLRGEHDGLWPVDSVEEDLPEPVDDEVPNSFSELFEDGHAGSGAVTEPTASMEALALGRVGWFISDPRSEVPMIQPVSSSTRRLIVRLPLLMRKREAAGKKRAAVALQRRETVENAISPTPPLPKRKRRDSGEEWQPLPPLSKGEEVERKLLLASFQKNVPGKKRDSATTVRVRQLAEGKTGPLADRKEETVKRNLTPASLSTQKPLQQPLASSRVKTLKPEANKAPPSLPKQRAVQEKQFLTSPKMPEPKKVKAASAPVQKQEPSKKTLPVGPSLIVAGPASTPVLKTREPKEKQSVPLPSQNQEQSKALLSFKSSSTTIGPALKPPATQKQEPSNKKLPSNPPPTSAATTTQPYTLVPVWSYSDGPKTALTTRPTFQRNDLYFQERLALAYMSLQSIPTQRGVKYRLDRLPRGYSGWVKVRENGHRDWTTLGHPNGRAFKSFTDLWTHCLGLIEGGRDGCGCTLCGGGG</sequence>
<dbReference type="AlphaFoldDB" id="A0A0F4GFI7"/>
<evidence type="ECO:0000256" key="1">
    <source>
        <dbReference type="SAM" id="MobiDB-lite"/>
    </source>
</evidence>
<dbReference type="Proteomes" id="UP000033647">
    <property type="component" value="Unassembled WGS sequence"/>
</dbReference>
<gene>
    <name evidence="3" type="ORF">TI39_contig742g00016</name>
</gene>
<comment type="caution">
    <text evidence="3">The sequence shown here is derived from an EMBL/GenBank/DDBJ whole genome shotgun (WGS) entry which is preliminary data.</text>
</comment>
<name>A0A0F4GFI7_9PEZI</name>
<feature type="compositionally biased region" description="Polar residues" evidence="1">
    <location>
        <begin position="266"/>
        <end position="285"/>
    </location>
</feature>
<evidence type="ECO:0000313" key="3">
    <source>
        <dbReference type="EMBL" id="KJX96184.1"/>
    </source>
</evidence>
<feature type="region of interest" description="Disordered" evidence="1">
    <location>
        <begin position="229"/>
        <end position="423"/>
    </location>
</feature>
<dbReference type="OrthoDB" id="438224at2759"/>
<evidence type="ECO:0000313" key="4">
    <source>
        <dbReference type="Proteomes" id="UP000033647"/>
    </source>
</evidence>
<feature type="compositionally biased region" description="Polar residues" evidence="1">
    <location>
        <begin position="368"/>
        <end position="390"/>
    </location>
</feature>